<evidence type="ECO:0000256" key="2">
    <source>
        <dbReference type="ARBA" id="ARBA00022692"/>
    </source>
</evidence>
<evidence type="ECO:0000256" key="4">
    <source>
        <dbReference type="ARBA" id="ARBA00023136"/>
    </source>
</evidence>
<dbReference type="STRING" id="1109443.G4TLS1"/>
<comment type="subcellular location">
    <subcellularLocation>
        <location evidence="1">Membrane</location>
        <topology evidence="1">Multi-pass membrane protein</topology>
    </subcellularLocation>
</comment>
<reference evidence="7 8" key="1">
    <citation type="journal article" date="2011" name="PLoS Pathog.">
        <title>Endophytic Life Strategies Decoded by Genome and Transcriptome Analyses of the Mutualistic Root Symbiont Piriformospora indica.</title>
        <authorList>
            <person name="Zuccaro A."/>
            <person name="Lahrmann U."/>
            <person name="Guldener U."/>
            <person name="Langen G."/>
            <person name="Pfiffi S."/>
            <person name="Biedenkopf D."/>
            <person name="Wong P."/>
            <person name="Samans B."/>
            <person name="Grimm C."/>
            <person name="Basiewicz M."/>
            <person name="Murat C."/>
            <person name="Martin F."/>
            <person name="Kogel K.H."/>
        </authorList>
    </citation>
    <scope>NUCLEOTIDE SEQUENCE [LARGE SCALE GENOMIC DNA]</scope>
    <source>
        <strain evidence="7 8">DSM 11827</strain>
    </source>
</reference>
<keyword evidence="3 6" id="KW-1133">Transmembrane helix</keyword>
<dbReference type="Proteomes" id="UP000007148">
    <property type="component" value="Unassembled WGS sequence"/>
</dbReference>
<dbReference type="PANTHER" id="PTHR23423">
    <property type="entry name" value="ORGANIC SOLUTE TRANSPORTER-RELATED"/>
    <property type="match status" value="1"/>
</dbReference>
<feature type="region of interest" description="Disordered" evidence="5">
    <location>
        <begin position="676"/>
        <end position="788"/>
    </location>
</feature>
<evidence type="ECO:0000313" key="8">
    <source>
        <dbReference type="Proteomes" id="UP000007148"/>
    </source>
</evidence>
<dbReference type="GO" id="GO:0016020">
    <property type="term" value="C:membrane"/>
    <property type="evidence" value="ECO:0007669"/>
    <property type="project" value="UniProtKB-SubCell"/>
</dbReference>
<dbReference type="AlphaFoldDB" id="G4TLS1"/>
<evidence type="ECO:0000256" key="1">
    <source>
        <dbReference type="ARBA" id="ARBA00004141"/>
    </source>
</evidence>
<dbReference type="InParanoid" id="G4TLS1"/>
<dbReference type="eggNOG" id="KOG2641">
    <property type="taxonomic scope" value="Eukaryota"/>
</dbReference>
<feature type="compositionally biased region" description="Basic and acidic residues" evidence="5">
    <location>
        <begin position="611"/>
        <end position="620"/>
    </location>
</feature>
<feature type="region of interest" description="Disordered" evidence="5">
    <location>
        <begin position="511"/>
        <end position="544"/>
    </location>
</feature>
<gene>
    <name evidence="7" type="ORF">PIIN_06190</name>
</gene>
<evidence type="ECO:0000313" key="7">
    <source>
        <dbReference type="EMBL" id="CCA72256.1"/>
    </source>
</evidence>
<evidence type="ECO:0008006" key="9">
    <source>
        <dbReference type="Google" id="ProtNLM"/>
    </source>
</evidence>
<feature type="compositionally biased region" description="Basic and acidic residues" evidence="5">
    <location>
        <begin position="627"/>
        <end position="643"/>
    </location>
</feature>
<proteinExistence type="predicted"/>
<feature type="region of interest" description="Disordered" evidence="5">
    <location>
        <begin position="567"/>
        <end position="643"/>
    </location>
</feature>
<evidence type="ECO:0000256" key="5">
    <source>
        <dbReference type="SAM" id="MobiDB-lite"/>
    </source>
</evidence>
<feature type="transmembrane region" description="Helical" evidence="6">
    <location>
        <begin position="17"/>
        <end position="41"/>
    </location>
</feature>
<evidence type="ECO:0000256" key="6">
    <source>
        <dbReference type="SAM" id="Phobius"/>
    </source>
</evidence>
<dbReference type="InterPro" id="IPR005178">
    <property type="entry name" value="Ostalpha/TMEM184C"/>
</dbReference>
<comment type="caution">
    <text evidence="7">The sequence shown here is derived from an EMBL/GenBank/DDBJ whole genome shotgun (WGS) entry which is preliminary data.</text>
</comment>
<feature type="region of interest" description="Disordered" evidence="5">
    <location>
        <begin position="652"/>
        <end position="671"/>
    </location>
</feature>
<accession>G4TLS1</accession>
<keyword evidence="2 6" id="KW-0812">Transmembrane</keyword>
<sequence>MGNPKHGSGSGSALNPIILITAGVAALVATLLASFSILLQLKNYRRPILQRQVVRIMLMIPLYAISSFISLFSLEAAVVIDALRDIYEAFVIYNFFHLLLDYLGGERSLLILLHGRPPKHHVFPVSLFKSEIDVSDPFTFLMLKRGILQYVQVKPVLAIITLILKATDSYKEGDLRGDAGYLYVSLIYNISICIALYCLAVFWIVINDDVKPFRPMPKFLCIKGILFFCFWQSIAVSILVSPLHLITHIGPYHDVEHISIAISDVLICYEMPFFAVAHMFAFSHTDYIDPLVHYAARMRFWYATRDAFGLRDVVEDSKATLHSTVNYRTYEPVEGGMHVGEGRDRRIRAGLRYAKGGTQKYWLPMPADDEMVAPALTGPLTAIQRRWNEHQGYAPLPAEQAEDVVHEGFQEPDPNSRTPTDAFRPDYIATDEDDLDLHFEDPRRDQECEMVYEESRRLVFGDYNYPVIDVSTEAAKIQMWDEEERILTNARSAAFNWKGGKNKKLAYATKGYGATDEGPPSSSRPQVRVQNSDGSFNAPHPAIIDYETENVPDIDFKGIRLRWTKTGAPVPTATSKPGSPSRSVSSNSRKKVEVRSHSKSATSKTSLDGQPHPEHVSDPERSEEEPVDKREDAVDLVVEDRRAGELEMEWERRRGEPALAGASGLKKVFKRRYDVGTDSDAEGGEVEIKEARNVAEDPDDLPEKVQVHIKRDERKQSDRTEHTSTPQRHGALSPWNPHTEHQHDAVVDPAGESDLVISRETQPPPHARLETRENNRLLGDSEDENPWK</sequence>
<keyword evidence="4 6" id="KW-0472">Membrane</keyword>
<dbReference type="Pfam" id="PF03619">
    <property type="entry name" value="Solute_trans_a"/>
    <property type="match status" value="1"/>
</dbReference>
<organism evidence="7 8">
    <name type="scientific">Serendipita indica (strain DSM 11827)</name>
    <name type="common">Root endophyte fungus</name>
    <name type="synonym">Piriformospora indica</name>
    <dbReference type="NCBI Taxonomy" id="1109443"/>
    <lineage>
        <taxon>Eukaryota</taxon>
        <taxon>Fungi</taxon>
        <taxon>Dikarya</taxon>
        <taxon>Basidiomycota</taxon>
        <taxon>Agaricomycotina</taxon>
        <taxon>Agaricomycetes</taxon>
        <taxon>Sebacinales</taxon>
        <taxon>Serendipitaceae</taxon>
        <taxon>Serendipita</taxon>
    </lineage>
</organism>
<dbReference type="OrthoDB" id="5348404at2759"/>
<dbReference type="HOGENOM" id="CLU_012923_4_1_1"/>
<feature type="transmembrane region" description="Helical" evidence="6">
    <location>
        <begin position="53"/>
        <end position="74"/>
    </location>
</feature>
<feature type="compositionally biased region" description="Low complexity" evidence="5">
    <location>
        <begin position="575"/>
        <end position="587"/>
    </location>
</feature>
<protein>
    <recommendedName>
        <fullName evidence="9">DUF300-domain-containing protein</fullName>
    </recommendedName>
</protein>
<keyword evidence="8" id="KW-1185">Reference proteome</keyword>
<dbReference type="SMART" id="SM01417">
    <property type="entry name" value="Solute_trans_a"/>
    <property type="match status" value="1"/>
</dbReference>
<dbReference type="EMBL" id="CAFZ01000155">
    <property type="protein sequence ID" value="CCA72256.1"/>
    <property type="molecule type" value="Genomic_DNA"/>
</dbReference>
<evidence type="ECO:0000256" key="3">
    <source>
        <dbReference type="ARBA" id="ARBA00022989"/>
    </source>
</evidence>
<feature type="transmembrane region" description="Helical" evidence="6">
    <location>
        <begin position="186"/>
        <end position="207"/>
    </location>
</feature>
<feature type="transmembrane region" description="Helical" evidence="6">
    <location>
        <begin position="219"/>
        <end position="240"/>
    </location>
</feature>
<dbReference type="FunCoup" id="G4TLS1">
    <property type="interactions" value="144"/>
</dbReference>
<feature type="compositionally biased region" description="Polar residues" evidence="5">
    <location>
        <begin position="520"/>
        <end position="535"/>
    </location>
</feature>
<name>G4TLS1_SERID</name>
<dbReference type="OMA" id="TDTLICI"/>
<feature type="compositionally biased region" description="Polar residues" evidence="5">
    <location>
        <begin position="599"/>
        <end position="608"/>
    </location>
</feature>
<feature type="compositionally biased region" description="Basic and acidic residues" evidence="5">
    <location>
        <begin position="686"/>
        <end position="722"/>
    </location>
</feature>